<name>A0A8H7Q5B6_MORIS</name>
<keyword evidence="3" id="KW-1185">Reference proteome</keyword>
<accession>A0A8H7Q5B6</accession>
<dbReference type="EMBL" id="JAEPQZ010000001">
    <property type="protein sequence ID" value="KAG2185830.1"/>
    <property type="molecule type" value="Genomic_DNA"/>
</dbReference>
<gene>
    <name evidence="2" type="ORF">INT43_002267</name>
</gene>
<dbReference type="OrthoDB" id="2253519at2759"/>
<organism evidence="2 3">
    <name type="scientific">Mortierella isabellina</name>
    <name type="common">Filamentous fungus</name>
    <name type="synonym">Umbelopsis isabellina</name>
    <dbReference type="NCBI Taxonomy" id="91625"/>
    <lineage>
        <taxon>Eukaryota</taxon>
        <taxon>Fungi</taxon>
        <taxon>Fungi incertae sedis</taxon>
        <taxon>Mucoromycota</taxon>
        <taxon>Mucoromycotina</taxon>
        <taxon>Umbelopsidomycetes</taxon>
        <taxon>Umbelopsidales</taxon>
        <taxon>Umbelopsidaceae</taxon>
        <taxon>Umbelopsis</taxon>
    </lineage>
</organism>
<dbReference type="Proteomes" id="UP000654370">
    <property type="component" value="Unassembled WGS sequence"/>
</dbReference>
<sequence length="146" mass="16318">MPGNDAGVTPSEVYERSSKALESLSKVWNVSASVIKAITEVTDSSLRSEPDYQAVQHVKREHDQAVANLKTEFEWLEQHIPSLSDTDDSASDEKQMRIDALQQEQEELRVQSAKLTSRVKQLLEQSYALQHHLGLLIASSEDLSAN</sequence>
<dbReference type="AlphaFoldDB" id="A0A8H7Q5B6"/>
<evidence type="ECO:0000313" key="3">
    <source>
        <dbReference type="Proteomes" id="UP000654370"/>
    </source>
</evidence>
<evidence type="ECO:0000256" key="1">
    <source>
        <dbReference type="SAM" id="Coils"/>
    </source>
</evidence>
<protein>
    <submittedName>
        <fullName evidence="2">Uncharacterized protein</fullName>
    </submittedName>
</protein>
<proteinExistence type="predicted"/>
<evidence type="ECO:0000313" key="2">
    <source>
        <dbReference type="EMBL" id="KAG2185830.1"/>
    </source>
</evidence>
<reference evidence="2" key="1">
    <citation type="submission" date="2020-12" db="EMBL/GenBank/DDBJ databases">
        <title>Metabolic potential, ecology and presence of endohyphal bacteria is reflected in genomic diversity of Mucoromycotina.</title>
        <authorList>
            <person name="Muszewska A."/>
            <person name="Okrasinska A."/>
            <person name="Steczkiewicz K."/>
            <person name="Drgas O."/>
            <person name="Orlowska M."/>
            <person name="Perlinska-Lenart U."/>
            <person name="Aleksandrzak-Piekarczyk T."/>
            <person name="Szatraj K."/>
            <person name="Zielenkiewicz U."/>
            <person name="Pilsyk S."/>
            <person name="Malc E."/>
            <person name="Mieczkowski P."/>
            <person name="Kruszewska J.S."/>
            <person name="Biernat P."/>
            <person name="Pawlowska J."/>
        </authorList>
    </citation>
    <scope>NUCLEOTIDE SEQUENCE</scope>
    <source>
        <strain evidence="2">WA0000067209</strain>
    </source>
</reference>
<comment type="caution">
    <text evidence="2">The sequence shown here is derived from an EMBL/GenBank/DDBJ whole genome shotgun (WGS) entry which is preliminary data.</text>
</comment>
<feature type="coiled-coil region" evidence="1">
    <location>
        <begin position="91"/>
        <end position="125"/>
    </location>
</feature>
<keyword evidence="1" id="KW-0175">Coiled coil</keyword>